<dbReference type="RefSeq" id="WP_161353587.1">
    <property type="nucleotide sequence ID" value="NZ_WTUX01000022.1"/>
</dbReference>
<reference evidence="1 2" key="1">
    <citation type="submission" date="2019-12" db="EMBL/GenBank/DDBJ databases">
        <title>Maritimibacter sp. nov. sp. isolated from sea sand.</title>
        <authorList>
            <person name="Kim J."/>
            <person name="Jeong S.E."/>
            <person name="Jung H.S."/>
            <person name="Jeon C.O."/>
        </authorList>
    </citation>
    <scope>NUCLEOTIDE SEQUENCE [LARGE SCALE GENOMIC DNA]</scope>
    <source>
        <strain evidence="1 2">DP07</strain>
    </source>
</reference>
<proteinExistence type="predicted"/>
<dbReference type="InterPro" id="IPR036291">
    <property type="entry name" value="NAD(P)-bd_dom_sf"/>
</dbReference>
<dbReference type="Proteomes" id="UP000467322">
    <property type="component" value="Unassembled WGS sequence"/>
</dbReference>
<name>A0A845M550_9RHOB</name>
<evidence type="ECO:0000313" key="2">
    <source>
        <dbReference type="Proteomes" id="UP000467322"/>
    </source>
</evidence>
<sequence>MMRYLITGANRGIGAVLARAAEERGHSVIRHGRTKRGVICDLAERLDDSGKFFRFSGGERAF</sequence>
<accession>A0A845M550</accession>
<organism evidence="1 2">
    <name type="scientific">Maritimibacter harenae</name>
    <dbReference type="NCBI Taxonomy" id="2606218"/>
    <lineage>
        <taxon>Bacteria</taxon>
        <taxon>Pseudomonadati</taxon>
        <taxon>Pseudomonadota</taxon>
        <taxon>Alphaproteobacteria</taxon>
        <taxon>Rhodobacterales</taxon>
        <taxon>Roseobacteraceae</taxon>
        <taxon>Maritimibacter</taxon>
    </lineage>
</organism>
<dbReference type="SUPFAM" id="SSF51735">
    <property type="entry name" value="NAD(P)-binding Rossmann-fold domains"/>
    <property type="match status" value="1"/>
</dbReference>
<evidence type="ECO:0000313" key="1">
    <source>
        <dbReference type="EMBL" id="MZR15165.1"/>
    </source>
</evidence>
<protein>
    <recommendedName>
        <fullName evidence="3">Short chain dehydrogenase</fullName>
    </recommendedName>
</protein>
<keyword evidence="2" id="KW-1185">Reference proteome</keyword>
<evidence type="ECO:0008006" key="3">
    <source>
        <dbReference type="Google" id="ProtNLM"/>
    </source>
</evidence>
<dbReference type="AlphaFoldDB" id="A0A845M550"/>
<comment type="caution">
    <text evidence="1">The sequence shown here is derived from an EMBL/GenBank/DDBJ whole genome shotgun (WGS) entry which is preliminary data.</text>
</comment>
<dbReference type="Gene3D" id="3.40.50.720">
    <property type="entry name" value="NAD(P)-binding Rossmann-like Domain"/>
    <property type="match status" value="1"/>
</dbReference>
<gene>
    <name evidence="1" type="ORF">GQE99_19275</name>
</gene>
<dbReference type="EMBL" id="WTUX01000022">
    <property type="protein sequence ID" value="MZR15165.1"/>
    <property type="molecule type" value="Genomic_DNA"/>
</dbReference>